<accession>A0A1M4Z412</accession>
<gene>
    <name evidence="1" type="ORF">SAMN02746064_01941</name>
</gene>
<dbReference type="EMBL" id="FQTU01000015">
    <property type="protein sequence ID" value="SHF12794.1"/>
    <property type="molecule type" value="Genomic_DNA"/>
</dbReference>
<keyword evidence="2" id="KW-1185">Reference proteome</keyword>
<evidence type="ECO:0000313" key="2">
    <source>
        <dbReference type="Proteomes" id="UP000184251"/>
    </source>
</evidence>
<name>A0A1M4Z412_9FIRM</name>
<reference evidence="1 2" key="1">
    <citation type="submission" date="2016-11" db="EMBL/GenBank/DDBJ databases">
        <authorList>
            <person name="Jaros S."/>
            <person name="Januszkiewicz K."/>
            <person name="Wedrychowicz H."/>
        </authorList>
    </citation>
    <scope>NUCLEOTIDE SEQUENCE [LARGE SCALE GENOMIC DNA]</scope>
    <source>
        <strain evidence="1 2">DSM 14828</strain>
    </source>
</reference>
<organism evidence="1 2">
    <name type="scientific">Alkalibacter saccharofermentans DSM 14828</name>
    <dbReference type="NCBI Taxonomy" id="1120975"/>
    <lineage>
        <taxon>Bacteria</taxon>
        <taxon>Bacillati</taxon>
        <taxon>Bacillota</taxon>
        <taxon>Clostridia</taxon>
        <taxon>Eubacteriales</taxon>
        <taxon>Eubacteriaceae</taxon>
        <taxon>Alkalibacter</taxon>
    </lineage>
</organism>
<dbReference type="Proteomes" id="UP000184251">
    <property type="component" value="Unassembled WGS sequence"/>
</dbReference>
<protein>
    <submittedName>
        <fullName evidence="1">Uncharacterized protein</fullName>
    </submittedName>
</protein>
<evidence type="ECO:0000313" key="1">
    <source>
        <dbReference type="EMBL" id="SHF12794.1"/>
    </source>
</evidence>
<dbReference type="AlphaFoldDB" id="A0A1M4Z412"/>
<sequence>MLLLVLSMMVYFLAVYLLSVNIGFADDFEEDEKQREFESLKIMLNAKAAAKLVYCRKFNKIELVNFFVTDDMVIISTDKDYYEIPGDCILSAVTRRDEEIEPISRNFLGYLTRRTKSLLWSRQKKSAQYLVIGYKNKSKKYKIMTFHSSSIPDSIIQCVDNLIT</sequence>
<proteinExistence type="predicted"/>